<dbReference type="EMBL" id="JAAGMN010004400">
    <property type="protein sequence ID" value="NEE13006.1"/>
    <property type="molecule type" value="Genomic_DNA"/>
</dbReference>
<organism evidence="2">
    <name type="scientific">Streptomyces sp. SID7499</name>
    <dbReference type="NCBI Taxonomy" id="2706086"/>
    <lineage>
        <taxon>Bacteria</taxon>
        <taxon>Bacillati</taxon>
        <taxon>Actinomycetota</taxon>
        <taxon>Actinomycetes</taxon>
        <taxon>Kitasatosporales</taxon>
        <taxon>Streptomycetaceae</taxon>
        <taxon>Streptomyces</taxon>
    </lineage>
</organism>
<reference evidence="2" key="1">
    <citation type="submission" date="2020-01" db="EMBL/GenBank/DDBJ databases">
        <title>Insect and environment-associated Actinomycetes.</title>
        <authorList>
            <person name="Currrie C."/>
            <person name="Chevrette M."/>
            <person name="Carlson C."/>
            <person name="Stubbendieck R."/>
            <person name="Wendt-Pienkowski E."/>
        </authorList>
    </citation>
    <scope>NUCLEOTIDE SEQUENCE</scope>
    <source>
        <strain evidence="2">SID7499</strain>
    </source>
</reference>
<sequence>CIRHRLVAVLIWLAALGGTAAAAGFAGSAYSNDYEVPGTESGRATELLSRGFTDLGGDTDTVVWHTTDSTVRAADVEQTMTRTLHAIEELP</sequence>
<feature type="signal peptide" evidence="1">
    <location>
        <begin position="1"/>
        <end position="22"/>
    </location>
</feature>
<keyword evidence="1" id="KW-0732">Signal</keyword>
<feature type="chain" id="PRO_5026266475" evidence="1">
    <location>
        <begin position="23"/>
        <end position="91"/>
    </location>
</feature>
<feature type="non-terminal residue" evidence="2">
    <location>
        <position position="1"/>
    </location>
</feature>
<gene>
    <name evidence="2" type="ORF">G3M58_41955</name>
</gene>
<dbReference type="AlphaFoldDB" id="A0A6G3X5D7"/>
<name>A0A6G3X5D7_9ACTN</name>
<feature type="non-terminal residue" evidence="2">
    <location>
        <position position="91"/>
    </location>
</feature>
<evidence type="ECO:0000313" key="2">
    <source>
        <dbReference type="EMBL" id="NEE13006.1"/>
    </source>
</evidence>
<proteinExistence type="predicted"/>
<comment type="caution">
    <text evidence="2">The sequence shown here is derived from an EMBL/GenBank/DDBJ whole genome shotgun (WGS) entry which is preliminary data.</text>
</comment>
<evidence type="ECO:0000256" key="1">
    <source>
        <dbReference type="SAM" id="SignalP"/>
    </source>
</evidence>
<accession>A0A6G3X5D7</accession>
<protein>
    <submittedName>
        <fullName evidence="2">MMPL family transporter</fullName>
    </submittedName>
</protein>